<dbReference type="InterPro" id="IPR036388">
    <property type="entry name" value="WH-like_DNA-bd_sf"/>
</dbReference>
<keyword evidence="2" id="KW-0805">Transcription regulation</keyword>
<keyword evidence="3" id="KW-0731">Sigma factor</keyword>
<evidence type="ECO:0000313" key="6">
    <source>
        <dbReference type="EMBL" id="SCD21996.1"/>
    </source>
</evidence>
<dbReference type="InterPro" id="IPR013325">
    <property type="entry name" value="RNA_pol_sigma_r2"/>
</dbReference>
<evidence type="ECO:0000259" key="5">
    <source>
        <dbReference type="Pfam" id="PF08281"/>
    </source>
</evidence>
<keyword evidence="4" id="KW-0804">Transcription</keyword>
<accession>A0A1R3T0R6</accession>
<dbReference type="STRING" id="1642647.PSM36_3208"/>
<evidence type="ECO:0000256" key="1">
    <source>
        <dbReference type="ARBA" id="ARBA00010641"/>
    </source>
</evidence>
<keyword evidence="7" id="KW-1185">Reference proteome</keyword>
<name>A0A1R3T0R6_9BACT</name>
<dbReference type="InterPro" id="IPR039425">
    <property type="entry name" value="RNA_pol_sigma-70-like"/>
</dbReference>
<proteinExistence type="inferred from homology"/>
<sequence>MESIDNQWKKFLEEGDNLSFSLIYKKHIDELFSYGISLGIPTEICKDALQDTFYKLYITREKLHHVENITAYIFKTFKNCLINLNKKERHREKIVSFPNSFSIQVTVLDDIISNEKAELIKKKVESLLSKLTPNQREAVYLKYMIGLQHKEIAEVLNINEESARKLLYRAMEKLREYASQDNHPESLFLFTLLYLIR</sequence>
<dbReference type="PANTHER" id="PTHR43133:SF46">
    <property type="entry name" value="RNA POLYMERASE SIGMA-70 FACTOR ECF SUBFAMILY"/>
    <property type="match status" value="1"/>
</dbReference>
<dbReference type="NCBIfam" id="TIGR02937">
    <property type="entry name" value="sigma70-ECF"/>
    <property type="match status" value="1"/>
</dbReference>
<dbReference type="GO" id="GO:0006352">
    <property type="term" value="P:DNA-templated transcription initiation"/>
    <property type="evidence" value="ECO:0007669"/>
    <property type="project" value="InterPro"/>
</dbReference>
<dbReference type="PANTHER" id="PTHR43133">
    <property type="entry name" value="RNA POLYMERASE ECF-TYPE SIGMA FACTO"/>
    <property type="match status" value="1"/>
</dbReference>
<dbReference type="GO" id="GO:0003677">
    <property type="term" value="F:DNA binding"/>
    <property type="evidence" value="ECO:0007669"/>
    <property type="project" value="InterPro"/>
</dbReference>
<evidence type="ECO:0000256" key="3">
    <source>
        <dbReference type="ARBA" id="ARBA00023082"/>
    </source>
</evidence>
<dbReference type="SUPFAM" id="SSF88946">
    <property type="entry name" value="Sigma2 domain of RNA polymerase sigma factors"/>
    <property type="match status" value="1"/>
</dbReference>
<protein>
    <submittedName>
        <fullName evidence="6">Sigma-70 family RNA polymerase sigma factor</fullName>
    </submittedName>
</protein>
<dbReference type="KEGG" id="psac:PSM36_3208"/>
<feature type="domain" description="RNA polymerase sigma factor 70 region 4 type 2" evidence="5">
    <location>
        <begin position="123"/>
        <end position="174"/>
    </location>
</feature>
<organism evidence="6 7">
    <name type="scientific">Proteiniphilum saccharofermentans</name>
    <dbReference type="NCBI Taxonomy" id="1642647"/>
    <lineage>
        <taxon>Bacteria</taxon>
        <taxon>Pseudomonadati</taxon>
        <taxon>Bacteroidota</taxon>
        <taxon>Bacteroidia</taxon>
        <taxon>Bacteroidales</taxon>
        <taxon>Dysgonomonadaceae</taxon>
        <taxon>Proteiniphilum</taxon>
    </lineage>
</organism>
<dbReference type="Gene3D" id="1.10.10.10">
    <property type="entry name" value="Winged helix-like DNA-binding domain superfamily/Winged helix DNA-binding domain"/>
    <property type="match status" value="1"/>
</dbReference>
<dbReference type="Gene3D" id="1.10.1740.10">
    <property type="match status" value="1"/>
</dbReference>
<dbReference type="CDD" id="cd06171">
    <property type="entry name" value="Sigma70_r4"/>
    <property type="match status" value="1"/>
</dbReference>
<dbReference type="GO" id="GO:0016987">
    <property type="term" value="F:sigma factor activity"/>
    <property type="evidence" value="ECO:0007669"/>
    <property type="project" value="UniProtKB-KW"/>
</dbReference>
<reference evidence="6 7" key="1">
    <citation type="submission" date="2016-08" db="EMBL/GenBank/DDBJ databases">
        <authorList>
            <person name="Seilhamer J.J."/>
        </authorList>
    </citation>
    <scope>NUCLEOTIDE SEQUENCE [LARGE SCALE GENOMIC DNA]</scope>
    <source>
        <strain evidence="6">M3/6</strain>
    </source>
</reference>
<dbReference type="InterPro" id="IPR013249">
    <property type="entry name" value="RNA_pol_sigma70_r4_t2"/>
</dbReference>
<dbReference type="InterPro" id="IPR013324">
    <property type="entry name" value="RNA_pol_sigma_r3/r4-like"/>
</dbReference>
<dbReference type="Proteomes" id="UP000187464">
    <property type="component" value="Chromosome I"/>
</dbReference>
<comment type="similarity">
    <text evidence="1">Belongs to the sigma-70 factor family. ECF subfamily.</text>
</comment>
<dbReference type="Pfam" id="PF08281">
    <property type="entry name" value="Sigma70_r4_2"/>
    <property type="match status" value="1"/>
</dbReference>
<gene>
    <name evidence="6" type="ORF">PSM36_3208</name>
</gene>
<evidence type="ECO:0000256" key="4">
    <source>
        <dbReference type="ARBA" id="ARBA00023163"/>
    </source>
</evidence>
<dbReference type="InterPro" id="IPR014284">
    <property type="entry name" value="RNA_pol_sigma-70_dom"/>
</dbReference>
<dbReference type="RefSeq" id="WP_076931715.1">
    <property type="nucleotide sequence ID" value="NZ_LT605205.1"/>
</dbReference>
<dbReference type="AlphaFoldDB" id="A0A1R3T0R6"/>
<evidence type="ECO:0000313" key="7">
    <source>
        <dbReference type="Proteomes" id="UP000187464"/>
    </source>
</evidence>
<evidence type="ECO:0000256" key="2">
    <source>
        <dbReference type="ARBA" id="ARBA00023015"/>
    </source>
</evidence>
<dbReference type="EMBL" id="LT605205">
    <property type="protein sequence ID" value="SCD21996.1"/>
    <property type="molecule type" value="Genomic_DNA"/>
</dbReference>
<dbReference type="SUPFAM" id="SSF88659">
    <property type="entry name" value="Sigma3 and sigma4 domains of RNA polymerase sigma factors"/>
    <property type="match status" value="1"/>
</dbReference>